<dbReference type="GO" id="GO:0047355">
    <property type="term" value="F:CDP-glycerol glycerophosphotransferase activity"/>
    <property type="evidence" value="ECO:0007669"/>
    <property type="project" value="InterPro"/>
</dbReference>
<dbReference type="Gene3D" id="3.40.50.12580">
    <property type="match status" value="1"/>
</dbReference>
<accession>W4QV78</accession>
<organism evidence="2 3">
    <name type="scientific">Halalkalibacter akibai (strain ATCC 43226 / DSM 21942 / CIP 109018 / JCM 9157 / 1139)</name>
    <name type="common">Bacillus akibai</name>
    <dbReference type="NCBI Taxonomy" id="1236973"/>
    <lineage>
        <taxon>Bacteria</taxon>
        <taxon>Bacillati</taxon>
        <taxon>Bacillota</taxon>
        <taxon>Bacilli</taxon>
        <taxon>Bacillales</taxon>
        <taxon>Bacillaceae</taxon>
        <taxon>Halalkalibacter</taxon>
    </lineage>
</organism>
<dbReference type="SUPFAM" id="SSF53756">
    <property type="entry name" value="UDP-Glycosyltransferase/glycogen phosphorylase"/>
    <property type="match status" value="1"/>
</dbReference>
<dbReference type="InterPro" id="IPR051612">
    <property type="entry name" value="Teichoic_Acid_Biosynth"/>
</dbReference>
<dbReference type="STRING" id="1236973.JCM9157_2949"/>
<evidence type="ECO:0000313" key="3">
    <source>
        <dbReference type="Proteomes" id="UP000018896"/>
    </source>
</evidence>
<dbReference type="InterPro" id="IPR041038">
    <property type="entry name" value="TarS_C1"/>
</dbReference>
<protein>
    <submittedName>
        <fullName evidence="2">CDP-glycerol glycerophosphotransferase</fullName>
    </submittedName>
</protein>
<dbReference type="PANTHER" id="PTHR37316">
    <property type="entry name" value="TEICHOIC ACID GLYCEROL-PHOSPHATE PRIMASE"/>
    <property type="match status" value="1"/>
</dbReference>
<dbReference type="PANTHER" id="PTHR37316:SF3">
    <property type="entry name" value="TEICHOIC ACID GLYCEROL-PHOSPHATE TRANSFERASE"/>
    <property type="match status" value="1"/>
</dbReference>
<dbReference type="AlphaFoldDB" id="W4QV78"/>
<evidence type="ECO:0000313" key="2">
    <source>
        <dbReference type="EMBL" id="GAE35812.1"/>
    </source>
</evidence>
<name>W4QV78_HALA3</name>
<comment type="caution">
    <text evidence="2">The sequence shown here is derived from an EMBL/GenBank/DDBJ whole genome shotgun (WGS) entry which is preliminary data.</text>
</comment>
<evidence type="ECO:0000259" key="1">
    <source>
        <dbReference type="Pfam" id="PF18674"/>
    </source>
</evidence>
<proteinExistence type="predicted"/>
<dbReference type="GO" id="GO:0016020">
    <property type="term" value="C:membrane"/>
    <property type="evidence" value="ECO:0007669"/>
    <property type="project" value="InterPro"/>
</dbReference>
<dbReference type="eggNOG" id="COG1887">
    <property type="taxonomic scope" value="Bacteria"/>
</dbReference>
<keyword evidence="3" id="KW-1185">Reference proteome</keyword>
<dbReference type="InterPro" id="IPR043148">
    <property type="entry name" value="TagF_C"/>
</dbReference>
<keyword evidence="2" id="KW-0808">Transferase</keyword>
<dbReference type="InterPro" id="IPR007554">
    <property type="entry name" value="Glycerophosphate_synth"/>
</dbReference>
<gene>
    <name evidence="2" type="ORF">JCM9157_2949</name>
</gene>
<dbReference type="Pfam" id="PF18674">
    <property type="entry name" value="TarS_C1"/>
    <property type="match status" value="1"/>
</dbReference>
<dbReference type="EMBL" id="BAUV01000023">
    <property type="protein sequence ID" value="GAE35812.1"/>
    <property type="molecule type" value="Genomic_DNA"/>
</dbReference>
<sequence>MIQDESIIHIHGLFAMTNYQVSELFIKPRGKKEYMKVGDCEESHQFTFIIDLRELMTRFEVNERKMYDFYIKVSVDKNVLTDEELEGLPKSALIKNINKIEKVEYLMRLGEFHQMILKGLKNYVFKNKRGLMYVTQKGNISFAYNKEPNTIKRTLVYKIDSKRNVLRFKGKLFTRNSKLLRGTVLLRGRAQEREIEIPATFHYLKEETEQNYGLNRYQYEVSLRLDKVNNSTILEEDTYDVYLKLTLHDHEKEKIVRVGKPTYQAKYKGIEGYGFNQDQVSVVNPYFTFKKSNLSLEVVNFSRTTFRFLTIVTQWAWLLRKCFRTKDVWLIGERTYKAQDTGYHFFRYIRTNYPKKNAYYVIKQDSPERNNVEKYGNVLYFKSKKHIWNTIISNKIFASHHPNYLYPIRTRKFSNKIQALKVFLQHGVMGTKNMVANYGKQAVGFEVDLFLVSSDFEKQMIINDFGYDEDQVAVTGLSRFDSLLAGDRSLKKQILIIPTWRDWIGDHVNRFLKSEYYHRYNELIHHERLNRLASEYSLEIVFCLHPNMQKFTSFFKNDHVKVINQGEVDVQTLLKESMLMVTDYSSVGFDFSFLEKPVVYYQFDQEKFIGNRPSHLDLEEDLPGEIVNQVDDLLDLIEDYATTSFTMKEKYMLRSEKFLKYKDQQSNERIYELVKHKETARQS</sequence>
<dbReference type="Proteomes" id="UP000018896">
    <property type="component" value="Unassembled WGS sequence"/>
</dbReference>
<reference evidence="2 3" key="1">
    <citation type="journal article" date="2014" name="Genome Announc.">
        <title>Draft Genome Sequences of Three Alkaliphilic Bacillus Strains, Bacillus wakoensis JCM 9140T, Bacillus akibai JCM 9157T, and Bacillus hemicellulosilyticus JCM 9152T.</title>
        <authorList>
            <person name="Yuki M."/>
            <person name="Oshima K."/>
            <person name="Suda W."/>
            <person name="Oshida Y."/>
            <person name="Kitamura K."/>
            <person name="Iida T."/>
            <person name="Hattori M."/>
            <person name="Ohkuma M."/>
        </authorList>
    </citation>
    <scope>NUCLEOTIDE SEQUENCE [LARGE SCALE GENOMIC DNA]</scope>
    <source>
        <strain evidence="2 3">JCM 9157</strain>
    </source>
</reference>
<feature type="domain" description="TarS C-terminal" evidence="1">
    <location>
        <begin position="154"/>
        <end position="298"/>
    </location>
</feature>
<dbReference type="Pfam" id="PF04464">
    <property type="entry name" value="Glyphos_transf"/>
    <property type="match status" value="1"/>
</dbReference>